<dbReference type="Pfam" id="PF02362">
    <property type="entry name" value="B3"/>
    <property type="match status" value="1"/>
</dbReference>
<dbReference type="PANTHER" id="PTHR31391:SF101">
    <property type="entry name" value="B3 DOMAIN-CONTAINING PROTEIN OS01G0234100"/>
    <property type="match status" value="1"/>
</dbReference>
<dbReference type="SUPFAM" id="SSF101936">
    <property type="entry name" value="DNA-binding pseudobarrel domain"/>
    <property type="match status" value="1"/>
</dbReference>
<dbReference type="RefSeq" id="XP_031392122.1">
    <property type="nucleotide sequence ID" value="XM_031536262.1"/>
</dbReference>
<dbReference type="Gene3D" id="2.40.330.10">
    <property type="entry name" value="DNA-binding pseudobarrel domain"/>
    <property type="match status" value="1"/>
</dbReference>
<reference evidence="9" key="2">
    <citation type="submission" date="2025-08" db="UniProtKB">
        <authorList>
            <consortium name="RefSeq"/>
        </authorList>
    </citation>
    <scope>IDENTIFICATION</scope>
    <source>
        <tissue evidence="9">Leaf</tissue>
    </source>
</reference>
<evidence type="ECO:0000313" key="8">
    <source>
        <dbReference type="Proteomes" id="UP000515151"/>
    </source>
</evidence>
<feature type="domain" description="TF-B3" evidence="7">
    <location>
        <begin position="1"/>
        <end position="76"/>
    </location>
</feature>
<evidence type="ECO:0000256" key="5">
    <source>
        <dbReference type="ARBA" id="ARBA00023242"/>
    </source>
</evidence>
<dbReference type="OrthoDB" id="1909330at2759"/>
<accession>A0A6P8D4U7</accession>
<feature type="non-terminal residue" evidence="9">
    <location>
        <position position="1"/>
    </location>
</feature>
<dbReference type="SMART" id="SM01019">
    <property type="entry name" value="B3"/>
    <property type="match status" value="1"/>
</dbReference>
<reference evidence="8" key="1">
    <citation type="journal article" date="2020" name="Plant Biotechnol. J.">
        <title>The pomegranate (Punica granatum L.) draft genome dissects genetic divergence between soft- and hard-seeded cultivars.</title>
        <authorList>
            <person name="Luo X."/>
            <person name="Li H."/>
            <person name="Wu Z."/>
            <person name="Yao W."/>
            <person name="Zhao P."/>
            <person name="Cao D."/>
            <person name="Yu H."/>
            <person name="Li K."/>
            <person name="Poudel K."/>
            <person name="Zhao D."/>
            <person name="Zhang F."/>
            <person name="Xia X."/>
            <person name="Chen L."/>
            <person name="Wang Q."/>
            <person name="Jing D."/>
            <person name="Cao S."/>
        </authorList>
    </citation>
    <scope>NUCLEOTIDE SEQUENCE [LARGE SCALE GENOMIC DNA]</scope>
    <source>
        <strain evidence="8">cv. Tunisia</strain>
    </source>
</reference>
<name>A0A6P8D4U7_PUNGR</name>
<protein>
    <submittedName>
        <fullName evidence="9">B3 domain-containing protein Os01g0234100-like</fullName>
    </submittedName>
</protein>
<dbReference type="InterPro" id="IPR003340">
    <property type="entry name" value="B3_DNA-bd"/>
</dbReference>
<evidence type="ECO:0000256" key="6">
    <source>
        <dbReference type="SAM" id="Coils"/>
    </source>
</evidence>
<organism evidence="8 9">
    <name type="scientific">Punica granatum</name>
    <name type="common">Pomegranate</name>
    <dbReference type="NCBI Taxonomy" id="22663"/>
    <lineage>
        <taxon>Eukaryota</taxon>
        <taxon>Viridiplantae</taxon>
        <taxon>Streptophyta</taxon>
        <taxon>Embryophyta</taxon>
        <taxon>Tracheophyta</taxon>
        <taxon>Spermatophyta</taxon>
        <taxon>Magnoliopsida</taxon>
        <taxon>eudicotyledons</taxon>
        <taxon>Gunneridae</taxon>
        <taxon>Pentapetalae</taxon>
        <taxon>rosids</taxon>
        <taxon>malvids</taxon>
        <taxon>Myrtales</taxon>
        <taxon>Lythraceae</taxon>
        <taxon>Punica</taxon>
    </lineage>
</organism>
<keyword evidence="2" id="KW-0805">Transcription regulation</keyword>
<dbReference type="Proteomes" id="UP000515151">
    <property type="component" value="Chromosome 4"/>
</dbReference>
<feature type="coiled-coil region" evidence="6">
    <location>
        <begin position="263"/>
        <end position="304"/>
    </location>
</feature>
<evidence type="ECO:0000256" key="3">
    <source>
        <dbReference type="ARBA" id="ARBA00023125"/>
    </source>
</evidence>
<dbReference type="InterPro" id="IPR044837">
    <property type="entry name" value="REM16-like"/>
</dbReference>
<evidence type="ECO:0000256" key="4">
    <source>
        <dbReference type="ARBA" id="ARBA00023163"/>
    </source>
</evidence>
<dbReference type="GO" id="GO:0003677">
    <property type="term" value="F:DNA binding"/>
    <property type="evidence" value="ECO:0007669"/>
    <property type="project" value="UniProtKB-KW"/>
</dbReference>
<dbReference type="CDD" id="cd10017">
    <property type="entry name" value="B3_DNA"/>
    <property type="match status" value="1"/>
</dbReference>
<dbReference type="AlphaFoldDB" id="A0A6P8D4U7"/>
<keyword evidence="5" id="KW-0539">Nucleus</keyword>
<dbReference type="PANTHER" id="PTHR31391">
    <property type="entry name" value="B3 DOMAIN-CONTAINING PROTEIN OS11G0197600-RELATED"/>
    <property type="match status" value="1"/>
</dbReference>
<dbReference type="GeneID" id="116204193"/>
<proteinExistence type="predicted"/>
<evidence type="ECO:0000256" key="1">
    <source>
        <dbReference type="ARBA" id="ARBA00004123"/>
    </source>
</evidence>
<dbReference type="GO" id="GO:0005634">
    <property type="term" value="C:nucleus"/>
    <property type="evidence" value="ECO:0007669"/>
    <property type="project" value="UniProtKB-SubCell"/>
</dbReference>
<dbReference type="InterPro" id="IPR015300">
    <property type="entry name" value="DNA-bd_pseudobarrel_sf"/>
</dbReference>
<keyword evidence="6" id="KW-0175">Coiled coil</keyword>
<sequence length="329" mass="37173">GLPKRFCTLHLPKEDTAIILEDASGSKQETRYLWQKTGLSGGWRYFSIDHKLQEGDIVVFQLVKPTKFKVYIVRASESDEVAGAHCLDEPDPSLERAFPEIDTKASRTESSADDERRICNTDTCLLDLPKHDVEDISAEALDENRFQESVVNFRNVKGWEHSAAVVDGVDIDSELPKHVRAKYYELCRSQKSLLHEKLLMGLNSKLALGMVSETVNIADAIRASKITTSIQDFTTWGKTLKAFKDLGMDVGFLLARLDQLMNLAIKSKRIKEARRERAAAEQEMRILEAKVLEVEITINNLDAEISTLDKDENGFELDVMFHEVSCAPW</sequence>
<evidence type="ECO:0000313" key="9">
    <source>
        <dbReference type="RefSeq" id="XP_031392122.1"/>
    </source>
</evidence>
<dbReference type="PROSITE" id="PS50863">
    <property type="entry name" value="B3"/>
    <property type="match status" value="1"/>
</dbReference>
<gene>
    <name evidence="9" type="primary">LOC116204193</name>
</gene>
<keyword evidence="3" id="KW-0238">DNA-binding</keyword>
<comment type="subcellular location">
    <subcellularLocation>
        <location evidence="1">Nucleus</location>
    </subcellularLocation>
</comment>
<keyword evidence="8" id="KW-1185">Reference proteome</keyword>
<evidence type="ECO:0000259" key="7">
    <source>
        <dbReference type="PROSITE" id="PS50863"/>
    </source>
</evidence>
<keyword evidence="4" id="KW-0804">Transcription</keyword>
<evidence type="ECO:0000256" key="2">
    <source>
        <dbReference type="ARBA" id="ARBA00023015"/>
    </source>
</evidence>